<proteinExistence type="predicted"/>
<keyword evidence="2" id="KW-1185">Reference proteome</keyword>
<reference evidence="1" key="1">
    <citation type="journal article" date="2023" name="Science">
        <title>Genome structures resolve the early diversification of teleost fishes.</title>
        <authorList>
            <person name="Parey E."/>
            <person name="Louis A."/>
            <person name="Montfort J."/>
            <person name="Bouchez O."/>
            <person name="Roques C."/>
            <person name="Iampietro C."/>
            <person name="Lluch J."/>
            <person name="Castinel A."/>
            <person name="Donnadieu C."/>
            <person name="Desvignes T."/>
            <person name="Floi Bucao C."/>
            <person name="Jouanno E."/>
            <person name="Wen M."/>
            <person name="Mejri S."/>
            <person name="Dirks R."/>
            <person name="Jansen H."/>
            <person name="Henkel C."/>
            <person name="Chen W.J."/>
            <person name="Zahm M."/>
            <person name="Cabau C."/>
            <person name="Klopp C."/>
            <person name="Thompson A.W."/>
            <person name="Robinson-Rechavi M."/>
            <person name="Braasch I."/>
            <person name="Lecointre G."/>
            <person name="Bobe J."/>
            <person name="Postlethwait J.H."/>
            <person name="Berthelot C."/>
            <person name="Roest Crollius H."/>
            <person name="Guiguen Y."/>
        </authorList>
    </citation>
    <scope>NUCLEOTIDE SEQUENCE</scope>
    <source>
        <strain evidence="1">WJC10195</strain>
    </source>
</reference>
<dbReference type="PANTHER" id="PTHR32414:SF2">
    <property type="entry name" value="NEUROMEDIN-S"/>
    <property type="match status" value="1"/>
</dbReference>
<accession>A0A9Q1E4W2</accession>
<dbReference type="PANTHER" id="PTHR32414">
    <property type="entry name" value="NEUROMEDIN-S"/>
    <property type="match status" value="1"/>
</dbReference>
<gene>
    <name evidence="1" type="ORF">SKAU_G00427280</name>
</gene>
<dbReference type="OrthoDB" id="9940794at2759"/>
<evidence type="ECO:0000313" key="1">
    <source>
        <dbReference type="EMBL" id="KAJ8332302.1"/>
    </source>
</evidence>
<sequence length="77" mass="8960">MNVFGLHKILCGLTLADQNKDKIQDVYKRFLFHYSKSQDSHHSVNSESHSAHPLLRLSPKLRRKKQFILMPSILSDD</sequence>
<dbReference type="EMBL" id="JAINUF010000029">
    <property type="protein sequence ID" value="KAJ8332302.1"/>
    <property type="molecule type" value="Genomic_DNA"/>
</dbReference>
<evidence type="ECO:0008006" key="3">
    <source>
        <dbReference type="Google" id="ProtNLM"/>
    </source>
</evidence>
<organism evidence="1 2">
    <name type="scientific">Synaphobranchus kaupii</name>
    <name type="common">Kaup's arrowtooth eel</name>
    <dbReference type="NCBI Taxonomy" id="118154"/>
    <lineage>
        <taxon>Eukaryota</taxon>
        <taxon>Metazoa</taxon>
        <taxon>Chordata</taxon>
        <taxon>Craniata</taxon>
        <taxon>Vertebrata</taxon>
        <taxon>Euteleostomi</taxon>
        <taxon>Actinopterygii</taxon>
        <taxon>Neopterygii</taxon>
        <taxon>Teleostei</taxon>
        <taxon>Anguilliformes</taxon>
        <taxon>Synaphobranchidae</taxon>
        <taxon>Synaphobranchus</taxon>
    </lineage>
</organism>
<dbReference type="InterPro" id="IPR043253">
    <property type="entry name" value="NmS"/>
</dbReference>
<evidence type="ECO:0000313" key="2">
    <source>
        <dbReference type="Proteomes" id="UP001152622"/>
    </source>
</evidence>
<comment type="caution">
    <text evidence="1">The sequence shown here is derived from an EMBL/GenBank/DDBJ whole genome shotgun (WGS) entry which is preliminary data.</text>
</comment>
<name>A0A9Q1E4W2_SYNKA</name>
<dbReference type="Proteomes" id="UP001152622">
    <property type="component" value="Unassembled WGS sequence"/>
</dbReference>
<dbReference type="AlphaFoldDB" id="A0A9Q1E4W2"/>
<protein>
    <recommendedName>
        <fullName evidence="3">Neuromedin-S</fullName>
    </recommendedName>
</protein>